<accession>A0A2S2PSL1</accession>
<reference evidence="1" key="1">
    <citation type="submission" date="2018-04" db="EMBL/GenBank/DDBJ databases">
        <title>Transcriptome of Schizaphis graminum biotype I.</title>
        <authorList>
            <person name="Scully E.D."/>
            <person name="Geib S.M."/>
            <person name="Palmer N.A."/>
            <person name="Koch K."/>
            <person name="Bradshaw J."/>
            <person name="Heng-Moss T."/>
            <person name="Sarath G."/>
        </authorList>
    </citation>
    <scope>NUCLEOTIDE SEQUENCE</scope>
</reference>
<organism evidence="1">
    <name type="scientific">Schizaphis graminum</name>
    <name type="common">Green bug aphid</name>
    <dbReference type="NCBI Taxonomy" id="13262"/>
    <lineage>
        <taxon>Eukaryota</taxon>
        <taxon>Metazoa</taxon>
        <taxon>Ecdysozoa</taxon>
        <taxon>Arthropoda</taxon>
        <taxon>Hexapoda</taxon>
        <taxon>Insecta</taxon>
        <taxon>Pterygota</taxon>
        <taxon>Neoptera</taxon>
        <taxon>Paraneoptera</taxon>
        <taxon>Hemiptera</taxon>
        <taxon>Sternorrhyncha</taxon>
        <taxon>Aphidomorpha</taxon>
        <taxon>Aphidoidea</taxon>
        <taxon>Aphididae</taxon>
        <taxon>Aphidini</taxon>
        <taxon>Schizaphis</taxon>
    </lineage>
</organism>
<protein>
    <submittedName>
        <fullName evidence="1">Uncharacterized protein</fullName>
    </submittedName>
</protein>
<name>A0A2S2PSL1_SCHGA</name>
<dbReference type="EMBL" id="GGMR01019699">
    <property type="protein sequence ID" value="MBY32318.1"/>
    <property type="molecule type" value="Transcribed_RNA"/>
</dbReference>
<evidence type="ECO:0000313" key="1">
    <source>
        <dbReference type="EMBL" id="MBY32318.1"/>
    </source>
</evidence>
<sequence>MTRQETCDKLVSIFFILAIVQQQQRICARAPRANDLNSFIITRSYNDRHTSLSLSLSLRFCHSPHQHVYTCTNLFSAVHQNIYIYCVIRALVHHTSLAMYYYIICTQ</sequence>
<gene>
    <name evidence="1" type="ORF">g.140621</name>
</gene>
<dbReference type="AlphaFoldDB" id="A0A2S2PSL1"/>
<proteinExistence type="predicted"/>